<accession>A0ABM9E267</accession>
<dbReference type="EMBL" id="CAKXZT010000130">
    <property type="protein sequence ID" value="CAH2402741.1"/>
    <property type="molecule type" value="Genomic_DNA"/>
</dbReference>
<reference evidence="1 2" key="1">
    <citation type="submission" date="2022-03" db="EMBL/GenBank/DDBJ databases">
        <authorList>
            <person name="Brunel B."/>
        </authorList>
    </citation>
    <scope>NUCLEOTIDE SEQUENCE [LARGE SCALE GENOMIC DNA]</scope>
    <source>
        <strain evidence="1">STM5069sample</strain>
    </source>
</reference>
<dbReference type="InterPro" id="IPR029058">
    <property type="entry name" value="AB_hydrolase_fold"/>
</dbReference>
<keyword evidence="2" id="KW-1185">Reference proteome</keyword>
<dbReference type="SUPFAM" id="SSF53474">
    <property type="entry name" value="alpha/beta-Hydrolases"/>
    <property type="match status" value="1"/>
</dbReference>
<evidence type="ECO:0000313" key="2">
    <source>
        <dbReference type="Proteomes" id="UP001153050"/>
    </source>
</evidence>
<proteinExistence type="predicted"/>
<dbReference type="Proteomes" id="UP001153050">
    <property type="component" value="Unassembled WGS sequence"/>
</dbReference>
<dbReference type="GO" id="GO:0008233">
    <property type="term" value="F:peptidase activity"/>
    <property type="evidence" value="ECO:0007669"/>
    <property type="project" value="UniProtKB-KW"/>
</dbReference>
<protein>
    <submittedName>
        <fullName evidence="1">Serine protease, subtilase family</fullName>
    </submittedName>
</protein>
<evidence type="ECO:0000313" key="1">
    <source>
        <dbReference type="EMBL" id="CAH2402741.1"/>
    </source>
</evidence>
<dbReference type="GO" id="GO:0006508">
    <property type="term" value="P:proteolysis"/>
    <property type="evidence" value="ECO:0007669"/>
    <property type="project" value="UniProtKB-KW"/>
</dbReference>
<keyword evidence="1" id="KW-0378">Hydrolase</keyword>
<dbReference type="RefSeq" id="WP_254019298.1">
    <property type="nucleotide sequence ID" value="NZ_CAKXZT010000130.1"/>
</dbReference>
<comment type="caution">
    <text evidence="1">The sequence shown here is derived from an EMBL/GenBank/DDBJ whole genome shotgun (WGS) entry which is preliminary data.</text>
</comment>
<sequence>MATVVFIHGLSNKPEHEYLLNLWKRKLGHEGGVSLDDRGVESSMVYWANVLYPSADTDLAAYESAASGDEVLVEGHEAVTLAPDKLPPDEAAFVARLSRDVGITADDLDPATLSKTERDQLRYERVPLPAWLRNRLMAKLVRDAHLYFFNKEFTPRASETFRVRDELRKRFMDDLHAVKDDCHPLVVVSHSMGTIIAYDCLMHEDDCPPVDGLITIGSPLGLDEVQDFFPKWKREDGFPSDKLRGPWINIFDRLDLVAGADPRIANDYQKKGSPVIEDLEEPNWGEWRHSISKYLQGKELRARIAKLLKVEWP</sequence>
<name>A0ABM9E267_9HYPH</name>
<organism evidence="1 2">
    <name type="scientific">Mesorhizobium escarrei</name>
    <dbReference type="NCBI Taxonomy" id="666018"/>
    <lineage>
        <taxon>Bacteria</taxon>
        <taxon>Pseudomonadati</taxon>
        <taxon>Pseudomonadota</taxon>
        <taxon>Alphaproteobacteria</taxon>
        <taxon>Hyphomicrobiales</taxon>
        <taxon>Phyllobacteriaceae</taxon>
        <taxon>Mesorhizobium</taxon>
    </lineage>
</organism>
<gene>
    <name evidence="1" type="ORF">MES5069_350030</name>
</gene>
<dbReference type="Gene3D" id="3.40.50.1820">
    <property type="entry name" value="alpha/beta hydrolase"/>
    <property type="match status" value="1"/>
</dbReference>
<keyword evidence="1" id="KW-0645">Protease</keyword>